<dbReference type="AlphaFoldDB" id="M7N840"/>
<sequence>MDPIAHFIERHTAEQRRLMLQLRELILQAAPAIEESLKWKIPFYAHQGLLCYLNPTPGGICLGFCRGALLSNAGGLLTGEGKEVRLLHLTSDTPLPLDAIRQLLQEALLLNETMQRRKNYYV</sequence>
<evidence type="ECO:0000313" key="2">
    <source>
        <dbReference type="EMBL" id="EMR03427.1"/>
    </source>
</evidence>
<proteinExistence type="predicted"/>
<dbReference type="RefSeq" id="WP_009194849.1">
    <property type="nucleotide sequence ID" value="NZ_AODQ01000026.1"/>
</dbReference>
<dbReference type="OrthoDB" id="960308at2"/>
<accession>M7N840</accession>
<evidence type="ECO:0000259" key="1">
    <source>
        <dbReference type="Pfam" id="PF08818"/>
    </source>
</evidence>
<dbReference type="Proteomes" id="UP000011910">
    <property type="component" value="Unassembled WGS sequence"/>
</dbReference>
<protein>
    <recommendedName>
        <fullName evidence="1">YdhG-like domain-containing protein</fullName>
    </recommendedName>
</protein>
<dbReference type="EMBL" id="AODQ01000026">
    <property type="protein sequence ID" value="EMR03427.1"/>
    <property type="molecule type" value="Genomic_DNA"/>
</dbReference>
<keyword evidence="3" id="KW-1185">Reference proteome</keyword>
<dbReference type="InterPro" id="IPR014922">
    <property type="entry name" value="YdhG-like"/>
</dbReference>
<dbReference type="STRING" id="1279009.ADICEAN_01449"/>
<dbReference type="Gene3D" id="3.90.1150.200">
    <property type="match status" value="1"/>
</dbReference>
<reference evidence="2 3" key="1">
    <citation type="journal article" date="2013" name="Genome Announc.">
        <title>Draft Genome Sequence of Cesiribacter andamanensis Strain AMV16T, Isolated from a Soil Sample from a Mud Volcano in the Andaman Islands, India.</title>
        <authorList>
            <person name="Shivaji S."/>
            <person name="Ara S."/>
            <person name="Begum Z."/>
            <person name="Srinivas T.N."/>
            <person name="Singh A."/>
            <person name="Kumar Pinnaka A."/>
        </authorList>
    </citation>
    <scope>NUCLEOTIDE SEQUENCE [LARGE SCALE GENOMIC DNA]</scope>
    <source>
        <strain evidence="2 3">AMV16</strain>
    </source>
</reference>
<feature type="domain" description="YdhG-like" evidence="1">
    <location>
        <begin position="16"/>
        <end position="108"/>
    </location>
</feature>
<dbReference type="Pfam" id="PF08818">
    <property type="entry name" value="DUF1801"/>
    <property type="match status" value="1"/>
</dbReference>
<comment type="caution">
    <text evidence="2">The sequence shown here is derived from an EMBL/GenBank/DDBJ whole genome shotgun (WGS) entry which is preliminary data.</text>
</comment>
<organism evidence="2 3">
    <name type="scientific">Cesiribacter andamanensis AMV16</name>
    <dbReference type="NCBI Taxonomy" id="1279009"/>
    <lineage>
        <taxon>Bacteria</taxon>
        <taxon>Pseudomonadati</taxon>
        <taxon>Bacteroidota</taxon>
        <taxon>Cytophagia</taxon>
        <taxon>Cytophagales</taxon>
        <taxon>Cesiribacteraceae</taxon>
        <taxon>Cesiribacter</taxon>
    </lineage>
</organism>
<dbReference type="SUPFAM" id="SSF159888">
    <property type="entry name" value="YdhG-like"/>
    <property type="match status" value="1"/>
</dbReference>
<name>M7N840_9BACT</name>
<dbReference type="eggNOG" id="COG5649">
    <property type="taxonomic scope" value="Bacteria"/>
</dbReference>
<evidence type="ECO:0000313" key="3">
    <source>
        <dbReference type="Proteomes" id="UP000011910"/>
    </source>
</evidence>
<gene>
    <name evidence="2" type="ORF">ADICEAN_01449</name>
</gene>